<evidence type="ECO:0000313" key="1">
    <source>
        <dbReference type="EMBL" id="MDI1486718.1"/>
    </source>
</evidence>
<keyword evidence="2" id="KW-1185">Reference proteome</keyword>
<evidence type="ECO:0000313" key="2">
    <source>
        <dbReference type="Proteomes" id="UP001161017"/>
    </source>
</evidence>
<name>A0AA43QHM4_9LECA</name>
<dbReference type="Proteomes" id="UP001161017">
    <property type="component" value="Unassembled WGS sequence"/>
</dbReference>
<accession>A0AA43QHM4</accession>
<dbReference type="Pfam" id="PF26639">
    <property type="entry name" value="Het-6_barrel"/>
    <property type="match status" value="1"/>
</dbReference>
<dbReference type="PANTHER" id="PTHR24148:SF64">
    <property type="entry name" value="HETEROKARYON INCOMPATIBILITY DOMAIN-CONTAINING PROTEIN"/>
    <property type="match status" value="1"/>
</dbReference>
<comment type="caution">
    <text evidence="1">The sequence shown here is derived from an EMBL/GenBank/DDBJ whole genome shotgun (WGS) entry which is preliminary data.</text>
</comment>
<proteinExistence type="predicted"/>
<gene>
    <name evidence="1" type="ORF">OHK93_005979</name>
</gene>
<dbReference type="InterPro" id="IPR052895">
    <property type="entry name" value="HetReg/Transcr_Mod"/>
</dbReference>
<dbReference type="PANTHER" id="PTHR24148">
    <property type="entry name" value="ANKYRIN REPEAT DOMAIN-CONTAINING PROTEIN 39 HOMOLOG-RELATED"/>
    <property type="match status" value="1"/>
</dbReference>
<sequence length="352" mass="39264">MHAIGSIPLRTLILATAEFDTREPRDKILALLGMTRASSVSAYGIEVDYSQPVEDLYRDVTGCLTVKTQSYHLLVLSQEPSNKRIPRLPSWVPDYSAPSSTVELGDSIMDSSNLLAGAGSITWSQGSSSLGVRASIFDEAELVAEKTTSGHIAKDLGIWLHILATYFQVNIKLIRYRLLHPFDEPELDTGKPVDKIIYYFLRILLDESSVMKGNVWRFASMLFPDLVNNRGIVVSGWMDMMQLAKMNAAWGHLGQATWFQDHAKFLTTNVHGLRLFITKSGRAGLGPSSISSGNVISQFHGRDVHYCLQPISSGHYILLGRIFFNDSCLDGRLIKQGLDLAQDREWQDIFLD</sequence>
<reference evidence="1" key="1">
    <citation type="journal article" date="2023" name="Genome Biol. Evol.">
        <title>First Whole Genome Sequence and Flow Cytometry Genome Size Data for the Lichen-Forming Fungus Ramalina farinacea (Ascomycota).</title>
        <authorList>
            <person name="Llewellyn T."/>
            <person name="Mian S."/>
            <person name="Hill R."/>
            <person name="Leitch I.J."/>
            <person name="Gaya E."/>
        </authorList>
    </citation>
    <scope>NUCLEOTIDE SEQUENCE</scope>
    <source>
        <strain evidence="1">LIQ254RAFAR</strain>
    </source>
</reference>
<dbReference type="EMBL" id="JAPUFD010000004">
    <property type="protein sequence ID" value="MDI1486718.1"/>
    <property type="molecule type" value="Genomic_DNA"/>
</dbReference>
<dbReference type="AlphaFoldDB" id="A0AA43QHM4"/>
<organism evidence="1 2">
    <name type="scientific">Ramalina farinacea</name>
    <dbReference type="NCBI Taxonomy" id="258253"/>
    <lineage>
        <taxon>Eukaryota</taxon>
        <taxon>Fungi</taxon>
        <taxon>Dikarya</taxon>
        <taxon>Ascomycota</taxon>
        <taxon>Pezizomycotina</taxon>
        <taxon>Lecanoromycetes</taxon>
        <taxon>OSLEUM clade</taxon>
        <taxon>Lecanoromycetidae</taxon>
        <taxon>Lecanorales</taxon>
        <taxon>Lecanorineae</taxon>
        <taxon>Ramalinaceae</taxon>
        <taxon>Ramalina</taxon>
    </lineage>
</organism>
<protein>
    <submittedName>
        <fullName evidence="1">Uncharacterized protein</fullName>
    </submittedName>
</protein>